<dbReference type="Pfam" id="PF23162">
    <property type="entry name" value="AEP_C962R"/>
    <property type="match status" value="1"/>
</dbReference>
<dbReference type="InterPro" id="IPR014819">
    <property type="entry name" value="PriCT_2"/>
</dbReference>
<evidence type="ECO:0000256" key="3">
    <source>
        <dbReference type="ARBA" id="ARBA00022840"/>
    </source>
</evidence>
<dbReference type="SMART" id="SM00885">
    <property type="entry name" value="D5_N"/>
    <property type="match status" value="1"/>
</dbReference>
<name>D6PJD1_9ZZZZ</name>
<organism evidence="5">
    <name type="scientific">uncultured organism MedDCM-OCT-S09-C213</name>
    <dbReference type="NCBI Taxonomy" id="743647"/>
    <lineage>
        <taxon>unclassified sequences</taxon>
        <taxon>environmental samples</taxon>
    </lineage>
</organism>
<dbReference type="InterPro" id="IPR014818">
    <property type="entry name" value="Phage/plasmid_primase_P4_C"/>
</dbReference>
<feature type="non-terminal residue" evidence="5">
    <location>
        <position position="1"/>
    </location>
</feature>
<evidence type="ECO:0000256" key="1">
    <source>
        <dbReference type="ARBA" id="ARBA00022741"/>
    </source>
</evidence>
<evidence type="ECO:0000256" key="2">
    <source>
        <dbReference type="ARBA" id="ARBA00022801"/>
    </source>
</evidence>
<dbReference type="Pfam" id="PF08706">
    <property type="entry name" value="D5_N"/>
    <property type="match status" value="1"/>
</dbReference>
<feature type="domain" description="SF3 helicase" evidence="4">
    <location>
        <begin position="540"/>
        <end position="738"/>
    </location>
</feature>
<dbReference type="AlphaFoldDB" id="D6PJD1"/>
<dbReference type="NCBIfam" id="TIGR01613">
    <property type="entry name" value="primase_Cterm"/>
    <property type="match status" value="1"/>
</dbReference>
<dbReference type="GO" id="GO:0016817">
    <property type="term" value="F:hydrolase activity, acting on acid anhydrides"/>
    <property type="evidence" value="ECO:0007669"/>
    <property type="project" value="InterPro"/>
</dbReference>
<dbReference type="PANTHER" id="PTHR35372:SF2">
    <property type="entry name" value="SF3 HELICASE DOMAIN-CONTAINING PROTEIN"/>
    <property type="match status" value="1"/>
</dbReference>
<dbReference type="InterPro" id="IPR014015">
    <property type="entry name" value="Helicase_SF3_DNA-vir"/>
</dbReference>
<sequence length="890" mass="103651">ENRSDALYLTHVSMFKHKGKFCIDRNKRDSFWDAYCTAIEENPQVKFGIAEKPQGFIPVLVDVDIRRKMDDDEDTPISIYNNEHVKKLIEVYQNVLKQILEEFTDEDLTCVFLNKKPYLTRMKDGMYTKHGFHLHFPNIFLGRVDHEVHLIPRIKDQVAKNKIFADAGFVDSASLIDTSYCKVPWLMYGGSKGEDKDSYSVESVYDCNQKIISLDEAFKNYKCYDKDESEINIKTSIKKNLPRILSIAPYGRECKRLKPSLPAPMEVNRRIKPKRTREERQDLDFHNNIDMVKRLTAMLSRKRAEDRNEWIRVGWILYNIGNGCDEARDIWLDFSRQCDDKFDETECITQWNRMVKKDYSIGSLRHFASVDNPTAYDKLRDENVKKYIQQSLGGSHNDIARALYELYGTEFICASIRHKLWYQYQNHRWREIEEGIYLKKRISTSILQKYSSLSKDYFDKLANAQDQGEQAMYKERIKQLMKLVNSLKSAPFKNNVMRECMEVFYDGSFTKKLNKNPYLVGFQNGVYDTRIHAFREGSPDDYISLQMAIEYKRFNETALEVQQVNDFLSKVFPDKSVRDYFLDTSSDVFVGGNQSKIVQVWSGEGDNAKSVTQTLFEKMLGDYSVKLPTSLIIGKRTQSSAACPELVRAGNGVRFAVLQEPDQKDVINIGILKELSGNDTFFARGLFKEGGEITPMFKLILICNEPPQLPYGDKAVWNRIRLLPFEATFCDDAPDTFEEQLLQKRFPKDRQFADKIPGMIEAFAYMLLEHRKIVKQRIDPPKVKMATEGYRKKNDIYRQFIEECIIDDAKAKISLLELYTAFKEWFKESLPNHQIPVKNDVLTYFTKSWGEPGRGVRWMGKRMRKLQDDVDSGNAIVFDEEDDATHLPDL</sequence>
<dbReference type="InterPro" id="IPR051620">
    <property type="entry name" value="ORF904-like_C"/>
</dbReference>
<proteinExistence type="predicted"/>
<reference evidence="5" key="1">
    <citation type="journal article" date="2010" name="ISME J.">
        <title>Metagenome of the Mediterranean deep chlorophyll maximum studied by direct and fosmid library 454 pyrosequencing.</title>
        <authorList>
            <person name="Ghai R."/>
            <person name="Martin-Cuadrado A.B."/>
            <person name="Molto A.G."/>
            <person name="Heredia I.G."/>
            <person name="Cabrera R."/>
            <person name="Martin J."/>
            <person name="Verdu M."/>
            <person name="Deschamps P."/>
            <person name="Moreira D."/>
            <person name="Lopez-Garcia P."/>
            <person name="Mira A."/>
            <person name="Rodriguez-Valera F."/>
        </authorList>
    </citation>
    <scope>NUCLEOTIDE SEQUENCE</scope>
</reference>
<dbReference type="Pfam" id="PF08707">
    <property type="entry name" value="PriCT_2"/>
    <property type="match status" value="1"/>
</dbReference>
<keyword evidence="1" id="KW-0547">Nucleotide-binding</keyword>
<dbReference type="EMBL" id="GU943103">
    <property type="protein sequence ID" value="ADD95832.1"/>
    <property type="molecule type" value="Genomic_DNA"/>
</dbReference>
<keyword evidence="2" id="KW-0378">Hydrolase</keyword>
<evidence type="ECO:0000259" key="4">
    <source>
        <dbReference type="PROSITE" id="PS51206"/>
    </source>
</evidence>
<dbReference type="InterPro" id="IPR006500">
    <property type="entry name" value="Helicase_put_C_phage/plasmid"/>
</dbReference>
<evidence type="ECO:0000313" key="5">
    <source>
        <dbReference type="EMBL" id="ADD95832.1"/>
    </source>
</evidence>
<accession>D6PJD1</accession>
<dbReference type="GO" id="GO:0005524">
    <property type="term" value="F:ATP binding"/>
    <property type="evidence" value="ECO:0007669"/>
    <property type="project" value="UniProtKB-KW"/>
</dbReference>
<dbReference type="InterPro" id="IPR056443">
    <property type="entry name" value="AEP_C962R"/>
</dbReference>
<dbReference type="PROSITE" id="PS51206">
    <property type="entry name" value="SF3_HELICASE_1"/>
    <property type="match status" value="1"/>
</dbReference>
<dbReference type="PANTHER" id="PTHR35372">
    <property type="entry name" value="ATP BINDING PROTEIN-RELATED"/>
    <property type="match status" value="1"/>
</dbReference>
<keyword evidence="3" id="KW-0067">ATP-binding</keyword>
<protein>
    <submittedName>
        <fullName evidence="5">Predicted ATPase</fullName>
    </submittedName>
</protein>